<feature type="domain" description="Glycosyl transferase family 1" evidence="1">
    <location>
        <begin position="203"/>
        <end position="370"/>
    </location>
</feature>
<dbReference type="Proteomes" id="UP000177691">
    <property type="component" value="Unassembled WGS sequence"/>
</dbReference>
<dbReference type="AlphaFoldDB" id="A0A1F5RJS5"/>
<dbReference type="SUPFAM" id="SSF53756">
    <property type="entry name" value="UDP-Glycosyltransferase/glycogen phosphorylase"/>
    <property type="match status" value="1"/>
</dbReference>
<dbReference type="InterPro" id="IPR050194">
    <property type="entry name" value="Glycosyltransferase_grp1"/>
</dbReference>
<dbReference type="PANTHER" id="PTHR45947">
    <property type="entry name" value="SULFOQUINOVOSYL TRANSFERASE SQD2"/>
    <property type="match status" value="1"/>
</dbReference>
<evidence type="ECO:0000259" key="1">
    <source>
        <dbReference type="Pfam" id="PF00534"/>
    </source>
</evidence>
<gene>
    <name evidence="2" type="ORF">A3D54_01735</name>
</gene>
<dbReference type="CDD" id="cd03801">
    <property type="entry name" value="GT4_PimA-like"/>
    <property type="match status" value="1"/>
</dbReference>
<sequence>MHAKHWRSRSAEVYLHVYHRHEQEDDLGAKVNYIYDFFTKPSRLDKVFFVGKNFLRNPWLFLKLLWVQIKVSPKLQLLPLFCAGRGVFLEKQLKLVRPDIIITETAGYQSLVSLIIARRNKLPVILINSAEVVYKLGKGGENIADRYHKLWRKLLNEVDLVISSSEHCSQGPKKYLRDTSRLKIVYSGVDFAVFNHYCSVSDKKMLRNKFSLPKDKFIITAVGALRVRKGHDQLFEALLQLPDYLDKIHLVLCGTGNMEEIEQKIAELKFPRNKINFLHGLSEDDLAQLYAASDCFCFPSVTPRECMGLALKEAMSVGLPVAAYNAGGIGEAITEGINGFLAPIDDRKALASAILSVFNLSAEEKDKMRLANNEKAGRLFDIKKTAEQIYQEALQLINNKN</sequence>
<dbReference type="EMBL" id="MFFU01000062">
    <property type="protein sequence ID" value="OGF14644.1"/>
    <property type="molecule type" value="Genomic_DNA"/>
</dbReference>
<comment type="caution">
    <text evidence="2">The sequence shown here is derived from an EMBL/GenBank/DDBJ whole genome shotgun (WGS) entry which is preliminary data.</text>
</comment>
<evidence type="ECO:0000313" key="2">
    <source>
        <dbReference type="EMBL" id="OGF14644.1"/>
    </source>
</evidence>
<protein>
    <recommendedName>
        <fullName evidence="1">Glycosyl transferase family 1 domain-containing protein</fullName>
    </recommendedName>
</protein>
<dbReference type="GO" id="GO:0016757">
    <property type="term" value="F:glycosyltransferase activity"/>
    <property type="evidence" value="ECO:0007669"/>
    <property type="project" value="InterPro"/>
</dbReference>
<organism evidence="2 3">
    <name type="scientific">Candidatus Falkowbacteria bacterium RIFCSPHIGHO2_02_FULL_45_15</name>
    <dbReference type="NCBI Taxonomy" id="1797987"/>
    <lineage>
        <taxon>Bacteria</taxon>
        <taxon>Candidatus Falkowiibacteriota</taxon>
    </lineage>
</organism>
<proteinExistence type="predicted"/>
<name>A0A1F5RJS5_9BACT</name>
<dbReference type="PANTHER" id="PTHR45947:SF3">
    <property type="entry name" value="SULFOQUINOVOSYL TRANSFERASE SQD2"/>
    <property type="match status" value="1"/>
</dbReference>
<accession>A0A1F5RJS5</accession>
<dbReference type="Gene3D" id="3.40.50.2000">
    <property type="entry name" value="Glycogen Phosphorylase B"/>
    <property type="match status" value="2"/>
</dbReference>
<dbReference type="Pfam" id="PF00534">
    <property type="entry name" value="Glycos_transf_1"/>
    <property type="match status" value="1"/>
</dbReference>
<reference evidence="2 3" key="1">
    <citation type="journal article" date="2016" name="Nat. Commun.">
        <title>Thousands of microbial genomes shed light on interconnected biogeochemical processes in an aquifer system.</title>
        <authorList>
            <person name="Anantharaman K."/>
            <person name="Brown C.T."/>
            <person name="Hug L.A."/>
            <person name="Sharon I."/>
            <person name="Castelle C.J."/>
            <person name="Probst A.J."/>
            <person name="Thomas B.C."/>
            <person name="Singh A."/>
            <person name="Wilkins M.J."/>
            <person name="Karaoz U."/>
            <person name="Brodie E.L."/>
            <person name="Williams K.H."/>
            <person name="Hubbard S.S."/>
            <person name="Banfield J.F."/>
        </authorList>
    </citation>
    <scope>NUCLEOTIDE SEQUENCE [LARGE SCALE GENOMIC DNA]</scope>
</reference>
<evidence type="ECO:0000313" key="3">
    <source>
        <dbReference type="Proteomes" id="UP000177691"/>
    </source>
</evidence>
<dbReference type="InterPro" id="IPR001296">
    <property type="entry name" value="Glyco_trans_1"/>
</dbReference>